<keyword evidence="5" id="KW-0965">Cell junction</keyword>
<gene>
    <name evidence="11" type="ORF">OSB04_018300</name>
</gene>
<evidence type="ECO:0000256" key="9">
    <source>
        <dbReference type="SAM" id="Phobius"/>
    </source>
</evidence>
<name>A0AA38WJ72_9ASTR</name>
<evidence type="ECO:0000256" key="4">
    <source>
        <dbReference type="ARBA" id="ARBA00022737"/>
    </source>
</evidence>
<keyword evidence="2" id="KW-0945">Host-virus interaction</keyword>
<dbReference type="InterPro" id="IPR051378">
    <property type="entry name" value="Cell2Cell_Antifungal"/>
</dbReference>
<dbReference type="Gene3D" id="3.30.430.20">
    <property type="entry name" value="Gnk2 domain, C-X8-C-X2-C motif"/>
    <property type="match status" value="2"/>
</dbReference>
<keyword evidence="3" id="KW-0732">Signal</keyword>
<evidence type="ECO:0000256" key="6">
    <source>
        <dbReference type="ARBA" id="ARBA00023157"/>
    </source>
</evidence>
<comment type="caution">
    <text evidence="11">The sequence shown here is derived from an EMBL/GenBank/DDBJ whole genome shotgun (WGS) entry which is preliminary data.</text>
</comment>
<accession>A0AA38WJ72</accession>
<evidence type="ECO:0000256" key="3">
    <source>
        <dbReference type="ARBA" id="ARBA00022729"/>
    </source>
</evidence>
<dbReference type="InterPro" id="IPR038408">
    <property type="entry name" value="GNK2_sf"/>
</dbReference>
<keyword evidence="9" id="KW-0472">Membrane</keyword>
<dbReference type="GO" id="GO:0042742">
    <property type="term" value="P:defense response to bacterium"/>
    <property type="evidence" value="ECO:0007669"/>
    <property type="project" value="TreeGrafter"/>
</dbReference>
<comment type="subcellular location">
    <subcellularLocation>
        <location evidence="7">Cell junction</location>
        <location evidence="7">Plasmodesma</location>
    </subcellularLocation>
    <subcellularLocation>
        <location evidence="1">Cell membrane</location>
        <topology evidence="1">Single-pass type I membrane protein</topology>
    </subcellularLocation>
</comment>
<dbReference type="CDD" id="cd23509">
    <property type="entry name" value="Gnk2-like"/>
    <property type="match status" value="2"/>
</dbReference>
<keyword evidence="9" id="KW-0812">Transmembrane</keyword>
<proteinExistence type="inferred from homology"/>
<comment type="similarity">
    <text evidence="8">Belongs to the cysteine-rich repeat secretory protein family. Plasmodesmata-located proteins (PDLD) subfamily.</text>
</comment>
<evidence type="ECO:0000313" key="11">
    <source>
        <dbReference type="EMBL" id="KAJ9554255.1"/>
    </source>
</evidence>
<keyword evidence="9" id="KW-1133">Transmembrane helix</keyword>
<dbReference type="Pfam" id="PF01657">
    <property type="entry name" value="Stress-antifung"/>
    <property type="match status" value="2"/>
</dbReference>
<dbReference type="GO" id="GO:0009506">
    <property type="term" value="C:plasmodesma"/>
    <property type="evidence" value="ECO:0007669"/>
    <property type="project" value="UniProtKB-SubCell"/>
</dbReference>
<dbReference type="GO" id="GO:0005886">
    <property type="term" value="C:plasma membrane"/>
    <property type="evidence" value="ECO:0007669"/>
    <property type="project" value="UniProtKB-SubCell"/>
</dbReference>
<feature type="domain" description="Gnk2-homologous" evidence="10">
    <location>
        <begin position="143"/>
        <end position="244"/>
    </location>
</feature>
<protein>
    <recommendedName>
        <fullName evidence="10">Gnk2-homologous domain-containing protein</fullName>
    </recommendedName>
</protein>
<dbReference type="PANTHER" id="PTHR32080">
    <property type="entry name" value="ANTIFUNGAL PROTEIN GINKBILOBIN-2-LIKE"/>
    <property type="match status" value="1"/>
</dbReference>
<evidence type="ECO:0000256" key="8">
    <source>
        <dbReference type="ARBA" id="ARBA00038393"/>
    </source>
</evidence>
<dbReference type="AlphaFoldDB" id="A0AA38WJ72"/>
<keyword evidence="6" id="KW-1015">Disulfide bond</keyword>
<evidence type="ECO:0000256" key="5">
    <source>
        <dbReference type="ARBA" id="ARBA00022949"/>
    </source>
</evidence>
<dbReference type="Proteomes" id="UP001172457">
    <property type="component" value="Chromosome 4"/>
</dbReference>
<evidence type="ECO:0000259" key="10">
    <source>
        <dbReference type="PROSITE" id="PS51473"/>
    </source>
</evidence>
<keyword evidence="12" id="KW-1185">Reference proteome</keyword>
<evidence type="ECO:0000313" key="12">
    <source>
        <dbReference type="Proteomes" id="UP001172457"/>
    </source>
</evidence>
<feature type="transmembrane region" description="Helical" evidence="9">
    <location>
        <begin position="296"/>
        <end position="318"/>
    </location>
</feature>
<keyword evidence="4" id="KW-0677">Repeat</keyword>
<feature type="domain" description="Gnk2-homologous" evidence="10">
    <location>
        <begin position="36"/>
        <end position="142"/>
    </location>
</feature>
<dbReference type="PANTHER" id="PTHR32080:SF66">
    <property type="entry name" value="GNK2-LIKE DOMAIN-CONTAINING PROTEIN"/>
    <property type="match status" value="1"/>
</dbReference>
<organism evidence="11 12">
    <name type="scientific">Centaurea solstitialis</name>
    <name type="common">yellow star-thistle</name>
    <dbReference type="NCBI Taxonomy" id="347529"/>
    <lineage>
        <taxon>Eukaryota</taxon>
        <taxon>Viridiplantae</taxon>
        <taxon>Streptophyta</taxon>
        <taxon>Embryophyta</taxon>
        <taxon>Tracheophyta</taxon>
        <taxon>Spermatophyta</taxon>
        <taxon>Magnoliopsida</taxon>
        <taxon>eudicotyledons</taxon>
        <taxon>Gunneridae</taxon>
        <taxon>Pentapetalae</taxon>
        <taxon>asterids</taxon>
        <taxon>campanulids</taxon>
        <taxon>Asterales</taxon>
        <taxon>Asteraceae</taxon>
        <taxon>Carduoideae</taxon>
        <taxon>Cardueae</taxon>
        <taxon>Centaureinae</taxon>
        <taxon>Centaurea</taxon>
    </lineage>
</organism>
<dbReference type="InterPro" id="IPR002902">
    <property type="entry name" value="GNK2"/>
</dbReference>
<evidence type="ECO:0000256" key="7">
    <source>
        <dbReference type="ARBA" id="ARBA00024184"/>
    </source>
</evidence>
<sequence>MARLKLDALKMLQQTLSLPFLMFFLIFPFLTVSATNSAIYAKCSQLCFTSMTPYESNLNSLFTSIVDSASTSNFNTYEVSPLGSSQSEVVYGLFQCRGDVSSSYCRECMASSVSQLKKTCPMAIGGTIQLEGCFMKYDNMSFFGAEDKTEMWKRCGTSIGYNSNVLNRIDAALTYLIVENKQYFYGGRYESVQGVVQCVQDLSLSECQDCLLEARGRLRSECETSTSGDMYLGKCYIRYVDQEFQHNAGKRYHHHPSVVPLHVNGNDASDYNFDYNDDGHHDEEKKSKRSVKTQTWFFISVGGGILGGIIFTVAVMIYKSEKVNLGNSYKACGYVDDIPFIRFESLRAHFVARLSLIRPHFQFQIAKDVV</sequence>
<evidence type="ECO:0000256" key="1">
    <source>
        <dbReference type="ARBA" id="ARBA00004251"/>
    </source>
</evidence>
<dbReference type="EMBL" id="JARYMX010000004">
    <property type="protein sequence ID" value="KAJ9554255.1"/>
    <property type="molecule type" value="Genomic_DNA"/>
</dbReference>
<dbReference type="PROSITE" id="PS51473">
    <property type="entry name" value="GNK2"/>
    <property type="match status" value="2"/>
</dbReference>
<reference evidence="11" key="1">
    <citation type="submission" date="2023-03" db="EMBL/GenBank/DDBJ databases">
        <title>Chromosome-scale reference genome and RAD-based genetic map of yellow starthistle (Centaurea solstitialis) reveal putative structural variation and QTLs associated with invader traits.</title>
        <authorList>
            <person name="Reatini B."/>
            <person name="Cang F.A."/>
            <person name="Jiang Q."/>
            <person name="Mckibben M.T.W."/>
            <person name="Barker M.S."/>
            <person name="Rieseberg L.H."/>
            <person name="Dlugosch K.M."/>
        </authorList>
    </citation>
    <scope>NUCLEOTIDE SEQUENCE</scope>
    <source>
        <strain evidence="11">CAN-66</strain>
        <tissue evidence="11">Leaf</tissue>
    </source>
</reference>
<evidence type="ECO:0000256" key="2">
    <source>
        <dbReference type="ARBA" id="ARBA00022581"/>
    </source>
</evidence>